<dbReference type="HOGENOM" id="CLU_101313_0_0_9"/>
<keyword evidence="1" id="KW-0812">Transmembrane</keyword>
<dbReference type="Proteomes" id="UP000000370">
    <property type="component" value="Chromosome"/>
</dbReference>
<dbReference type="Pfam" id="PF14584">
    <property type="entry name" value="DUF4446"/>
    <property type="match status" value="1"/>
</dbReference>
<dbReference type="RefSeq" id="WP_012201927.1">
    <property type="nucleotide sequence ID" value="NC_010001.1"/>
</dbReference>
<protein>
    <recommendedName>
        <fullName evidence="4">DUF4446 domain-containing protein</fullName>
    </recommendedName>
</protein>
<proteinExistence type="predicted"/>
<feature type="transmembrane region" description="Helical" evidence="1">
    <location>
        <begin position="12"/>
        <end position="34"/>
    </location>
</feature>
<dbReference type="OrthoDB" id="5244042at2"/>
<evidence type="ECO:0000256" key="1">
    <source>
        <dbReference type="SAM" id="Phobius"/>
    </source>
</evidence>
<dbReference type="eggNOG" id="COG1196">
    <property type="taxonomic scope" value="Bacteria"/>
</dbReference>
<accession>A9KLX1</accession>
<keyword evidence="1" id="KW-0472">Membrane</keyword>
<evidence type="ECO:0000313" key="3">
    <source>
        <dbReference type="Proteomes" id="UP000000370"/>
    </source>
</evidence>
<name>A9KLX1_LACP7</name>
<organism evidence="2 3">
    <name type="scientific">Lachnoclostridium phytofermentans (strain ATCC 700394 / DSM 18823 / ISDg)</name>
    <name type="common">Clostridium phytofermentans</name>
    <dbReference type="NCBI Taxonomy" id="357809"/>
    <lineage>
        <taxon>Bacteria</taxon>
        <taxon>Bacillati</taxon>
        <taxon>Bacillota</taxon>
        <taxon>Clostridia</taxon>
        <taxon>Lachnospirales</taxon>
        <taxon>Lachnospiraceae</taxon>
    </lineage>
</organism>
<evidence type="ECO:0000313" key="2">
    <source>
        <dbReference type="EMBL" id="ABX44280.1"/>
    </source>
</evidence>
<evidence type="ECO:0008006" key="4">
    <source>
        <dbReference type="Google" id="ProtNLM"/>
    </source>
</evidence>
<keyword evidence="3" id="KW-1185">Reference proteome</keyword>
<dbReference type="KEGG" id="cpy:Cphy_3933"/>
<dbReference type="InterPro" id="IPR027981">
    <property type="entry name" value="DUF4446"/>
</dbReference>
<dbReference type="EMBL" id="CP000885">
    <property type="protein sequence ID" value="ABX44280.1"/>
    <property type="molecule type" value="Genomic_DNA"/>
</dbReference>
<reference evidence="3" key="1">
    <citation type="submission" date="2007-11" db="EMBL/GenBank/DDBJ databases">
        <title>Complete genome sequence of Clostridium phytofermentans ISDg.</title>
        <authorList>
            <person name="Leschine S.B."/>
            <person name="Warnick T.A."/>
            <person name="Blanchard J.L."/>
            <person name="Schnell D.J."/>
            <person name="Petit E.L."/>
            <person name="LaTouf W.G."/>
            <person name="Copeland A."/>
            <person name="Lucas S."/>
            <person name="Lapidus A."/>
            <person name="Barry K."/>
            <person name="Glavina del Rio T."/>
            <person name="Dalin E."/>
            <person name="Tice H."/>
            <person name="Pitluck S."/>
            <person name="Kiss H."/>
            <person name="Brettin T."/>
            <person name="Bruce D."/>
            <person name="Detter J.C."/>
            <person name="Han C."/>
            <person name="Kuske C."/>
            <person name="Schmutz J."/>
            <person name="Larimer F."/>
            <person name="Land M."/>
            <person name="Hauser L."/>
            <person name="Kyrpides N."/>
            <person name="Kim E.A."/>
            <person name="Richardson P."/>
        </authorList>
    </citation>
    <scope>NUCLEOTIDE SEQUENCE [LARGE SCALE GENOMIC DNA]</scope>
    <source>
        <strain evidence="3">ATCC 700394 / DSM 18823 / ISDg</strain>
    </source>
</reference>
<keyword evidence="1" id="KW-1133">Transmembrane helix</keyword>
<gene>
    <name evidence="2" type="ordered locus">Cphy_3933</name>
</gene>
<dbReference type="AlphaFoldDB" id="A9KLX1"/>
<dbReference type="STRING" id="357809.Cphy_3933"/>
<sequence length="170" mass="19405">MELFDSLGLDGSYIVLGIVVALLLIFIIQIIVLVKQSKLKKKYNTFMEGSDGKTLESTILNRFKEVDQLKEDAKSMKDSIHRITENLLNTYQKCSIVKYDAFKEMGGKLSFSLCLLDDNNSGFIITSMHSSREGCYTYIKEIIKGESFVLLSEEEKQVLSEAKNKKNYFE</sequence>